<sequence>MQYKVLEKDKISGFLDYLASKHNLMAPVSEDESFSQFKRVYQASEINLNYTNTVIPPKNYFFPPAENLFSFSAENGGIEIKESRQAENMVIFGLRPCDINGMSMLDPVFNGNFPDSYYGPKRERTILIGLSCQEVMPTCFCKSFGTDPTDGSGADLMLTGLENCFLVEILTDKGAGLLENAGGFFSDESVDKAISEKKLLRDKLAGAFLREPDLSGVKEILDKNFEHPYWEELAAKCIGCGICTFVCPTCHCFNMIDTSRPDATGSRYRCHDSCMFPGFTKMAGGHNPRPTRVERVRNRFMHKLKYHLDRYNLDGCSGCGRCIAKCPVNIDISQIITHIREVVKDD</sequence>
<feature type="domain" description="4Fe-4S ferredoxin-type" evidence="4">
    <location>
        <begin position="307"/>
        <end position="335"/>
    </location>
</feature>
<dbReference type="EMBL" id="CP001720">
    <property type="protein sequence ID" value="ACV62233.1"/>
    <property type="molecule type" value="Genomic_DNA"/>
</dbReference>
<name>C8W6E4_DESAS</name>
<dbReference type="HOGENOM" id="CLU_046702_0_0_9"/>
<evidence type="ECO:0000313" key="5">
    <source>
        <dbReference type="EMBL" id="ACV62233.1"/>
    </source>
</evidence>
<keyword evidence="1" id="KW-0479">Metal-binding</keyword>
<evidence type="ECO:0000313" key="6">
    <source>
        <dbReference type="Proteomes" id="UP000002217"/>
    </source>
</evidence>
<dbReference type="GO" id="GO:0051536">
    <property type="term" value="F:iron-sulfur cluster binding"/>
    <property type="evidence" value="ECO:0007669"/>
    <property type="project" value="UniProtKB-KW"/>
</dbReference>
<dbReference type="PANTHER" id="PTHR40447">
    <property type="entry name" value="ANAEROBIC SULFITE REDUCTASE SUBUNIT A"/>
    <property type="match status" value="1"/>
</dbReference>
<organism evidence="5 6">
    <name type="scientific">Desulfofarcimen acetoxidans (strain ATCC 49208 / DSM 771 / KCTC 5769 / VKM B-1644 / 5575)</name>
    <name type="common">Desulfotomaculum acetoxidans</name>
    <dbReference type="NCBI Taxonomy" id="485916"/>
    <lineage>
        <taxon>Bacteria</taxon>
        <taxon>Bacillati</taxon>
        <taxon>Bacillota</taxon>
        <taxon>Clostridia</taxon>
        <taxon>Eubacteriales</taxon>
        <taxon>Peptococcaceae</taxon>
        <taxon>Desulfofarcimen</taxon>
    </lineage>
</organism>
<keyword evidence="6" id="KW-1185">Reference proteome</keyword>
<dbReference type="Gene3D" id="1.10.1060.10">
    <property type="entry name" value="Alpha-helical ferredoxin"/>
    <property type="match status" value="1"/>
</dbReference>
<reference evidence="5 6" key="1">
    <citation type="journal article" date="2009" name="Stand. Genomic Sci.">
        <title>Complete genome sequence of Desulfotomaculum acetoxidans type strain (5575).</title>
        <authorList>
            <person name="Spring S."/>
            <person name="Lapidus A."/>
            <person name="Schroder M."/>
            <person name="Gleim D."/>
            <person name="Sims D."/>
            <person name="Meincke L."/>
            <person name="Glavina Del Rio T."/>
            <person name="Tice H."/>
            <person name="Copeland A."/>
            <person name="Cheng J.F."/>
            <person name="Lucas S."/>
            <person name="Chen F."/>
            <person name="Nolan M."/>
            <person name="Bruce D."/>
            <person name="Goodwin L."/>
            <person name="Pitluck S."/>
            <person name="Ivanova N."/>
            <person name="Mavromatis K."/>
            <person name="Mikhailova N."/>
            <person name="Pati A."/>
            <person name="Chen A."/>
            <person name="Palaniappan K."/>
            <person name="Land M."/>
            <person name="Hauser L."/>
            <person name="Chang Y.J."/>
            <person name="Jeffries C.D."/>
            <person name="Chain P."/>
            <person name="Saunders E."/>
            <person name="Brettin T."/>
            <person name="Detter J.C."/>
            <person name="Goker M."/>
            <person name="Bristow J."/>
            <person name="Eisen J.A."/>
            <person name="Markowitz V."/>
            <person name="Hugenholtz P."/>
            <person name="Kyrpides N.C."/>
            <person name="Klenk H.P."/>
            <person name="Han C."/>
        </authorList>
    </citation>
    <scope>NUCLEOTIDE SEQUENCE [LARGE SCALE GENOMIC DNA]</scope>
    <source>
        <strain evidence="6">ATCC 49208 / DSM 771 / VKM B-1644</strain>
    </source>
</reference>
<feature type="domain" description="4Fe-4S ferredoxin-type" evidence="4">
    <location>
        <begin position="226"/>
        <end position="258"/>
    </location>
</feature>
<dbReference type="GO" id="GO:0046872">
    <property type="term" value="F:metal ion binding"/>
    <property type="evidence" value="ECO:0007669"/>
    <property type="project" value="UniProtKB-KW"/>
</dbReference>
<evidence type="ECO:0000256" key="1">
    <source>
        <dbReference type="ARBA" id="ARBA00022723"/>
    </source>
</evidence>
<evidence type="ECO:0000256" key="3">
    <source>
        <dbReference type="ARBA" id="ARBA00023014"/>
    </source>
</evidence>
<evidence type="ECO:0000259" key="4">
    <source>
        <dbReference type="PROSITE" id="PS51379"/>
    </source>
</evidence>
<dbReference type="STRING" id="485916.Dtox_1356"/>
<dbReference type="OrthoDB" id="9796486at2"/>
<gene>
    <name evidence="5" type="ordered locus">Dtox_1356</name>
</gene>
<keyword evidence="2" id="KW-0408">Iron</keyword>
<protein>
    <submittedName>
        <fullName evidence="5">4Fe-4S ferredoxin iron-sulfur binding domain protein</fullName>
    </submittedName>
</protein>
<evidence type="ECO:0000256" key="2">
    <source>
        <dbReference type="ARBA" id="ARBA00023004"/>
    </source>
</evidence>
<dbReference type="AlphaFoldDB" id="C8W6E4"/>
<proteinExistence type="predicted"/>
<dbReference type="Pfam" id="PF17179">
    <property type="entry name" value="Fer4_22"/>
    <property type="match status" value="1"/>
</dbReference>
<accession>C8W6E4</accession>
<dbReference type="PANTHER" id="PTHR40447:SF1">
    <property type="entry name" value="ANAEROBIC SULFITE REDUCTASE SUBUNIT A"/>
    <property type="match status" value="1"/>
</dbReference>
<dbReference type="eggNOG" id="COG1150">
    <property type="taxonomic scope" value="Bacteria"/>
</dbReference>
<dbReference type="InterPro" id="IPR017896">
    <property type="entry name" value="4Fe4S_Fe-S-bd"/>
</dbReference>
<dbReference type="PROSITE" id="PS00198">
    <property type="entry name" value="4FE4S_FER_1"/>
    <property type="match status" value="2"/>
</dbReference>
<keyword evidence="3" id="KW-0411">Iron-sulfur</keyword>
<dbReference type="PROSITE" id="PS51379">
    <property type="entry name" value="4FE4S_FER_2"/>
    <property type="match status" value="2"/>
</dbReference>
<dbReference type="InterPro" id="IPR017900">
    <property type="entry name" value="4Fe4S_Fe_S_CS"/>
</dbReference>
<dbReference type="InterPro" id="IPR009051">
    <property type="entry name" value="Helical_ferredxn"/>
</dbReference>
<dbReference type="Proteomes" id="UP000002217">
    <property type="component" value="Chromosome"/>
</dbReference>
<dbReference type="RefSeq" id="WP_015756948.1">
    <property type="nucleotide sequence ID" value="NC_013216.1"/>
</dbReference>
<dbReference type="KEGG" id="dae:Dtox_1356"/>
<dbReference type="SUPFAM" id="SSF46548">
    <property type="entry name" value="alpha-helical ferredoxin"/>
    <property type="match status" value="1"/>
</dbReference>